<keyword evidence="3" id="KW-1185">Reference proteome</keyword>
<gene>
    <name evidence="2" type="ORF">BC739_004238</name>
</gene>
<evidence type="ECO:0000256" key="1">
    <source>
        <dbReference type="SAM" id="MobiDB-lite"/>
    </source>
</evidence>
<proteinExistence type="predicted"/>
<name>A0ABR6BJH1_9PSEU</name>
<reference evidence="2 3" key="1">
    <citation type="submission" date="2020-08" db="EMBL/GenBank/DDBJ databases">
        <title>Genomic Encyclopedia of Archaeal and Bacterial Type Strains, Phase II (KMG-II): from individual species to whole genera.</title>
        <authorList>
            <person name="Goeker M."/>
        </authorList>
    </citation>
    <scope>NUCLEOTIDE SEQUENCE [LARGE SCALE GENOMIC DNA]</scope>
    <source>
        <strain evidence="2 3">DSM 43850</strain>
    </source>
</reference>
<evidence type="ECO:0000313" key="2">
    <source>
        <dbReference type="EMBL" id="MBA8927032.1"/>
    </source>
</evidence>
<feature type="region of interest" description="Disordered" evidence="1">
    <location>
        <begin position="1"/>
        <end position="54"/>
    </location>
</feature>
<comment type="caution">
    <text evidence="2">The sequence shown here is derived from an EMBL/GenBank/DDBJ whole genome shotgun (WGS) entry which is preliminary data.</text>
</comment>
<dbReference type="EMBL" id="JACJID010000003">
    <property type="protein sequence ID" value="MBA8927032.1"/>
    <property type="molecule type" value="Genomic_DNA"/>
</dbReference>
<organism evidence="2 3">
    <name type="scientific">Kutzneria viridogrisea</name>
    <dbReference type="NCBI Taxonomy" id="47990"/>
    <lineage>
        <taxon>Bacteria</taxon>
        <taxon>Bacillati</taxon>
        <taxon>Actinomycetota</taxon>
        <taxon>Actinomycetes</taxon>
        <taxon>Pseudonocardiales</taxon>
        <taxon>Pseudonocardiaceae</taxon>
        <taxon>Kutzneria</taxon>
    </lineage>
</organism>
<accession>A0ABR6BJH1</accession>
<dbReference type="RefSeq" id="WP_158510734.1">
    <property type="nucleotide sequence ID" value="NZ_BAAABQ010000074.1"/>
</dbReference>
<dbReference type="Proteomes" id="UP000517916">
    <property type="component" value="Unassembled WGS sequence"/>
</dbReference>
<protein>
    <submittedName>
        <fullName evidence="2">Uncharacterized protein</fullName>
    </submittedName>
</protein>
<evidence type="ECO:0000313" key="3">
    <source>
        <dbReference type="Proteomes" id="UP000517916"/>
    </source>
</evidence>
<sequence>MIGSEIARSGPGNPRSPQMWSEGGVGTSAPGSASIRPGCSRSTWIGWALSPPPR</sequence>